<organism evidence="2">
    <name type="scientific">Phytophthora palustris toti-like virus 6</name>
    <dbReference type="NCBI Taxonomy" id="2976318"/>
    <lineage>
        <taxon>Viruses</taxon>
        <taxon>Riboviria</taxon>
        <taxon>Orthornavirae</taxon>
        <taxon>Duplornaviricota</taxon>
        <taxon>Chrymotiviricetes</taxon>
        <taxon>Ghabrivirales</taxon>
        <taxon>Totiviridae</taxon>
    </lineage>
</organism>
<reference evidence="2" key="1">
    <citation type="submission" date="2021-12" db="EMBL/GenBank/DDBJ databases">
        <title>Study of the virome of Phytophthora palustris.</title>
        <authorList>
            <person name="Botella L."/>
            <person name="Jung T."/>
        </authorList>
    </citation>
    <scope>NUCLEOTIDE SEQUENCE</scope>
    <source>
        <strain evidence="2">KA0119</strain>
    </source>
</reference>
<accession>A0A9E8YYH7</accession>
<dbReference type="InterPro" id="IPR008871">
    <property type="entry name" value="Totivirus_coat"/>
</dbReference>
<sequence length="771" mass="84531">MSIQTTAPYPCTLAGTSREFYLVHGKFRYYGATFTTEATMRGKHDVNTKRHIWKVGSGLKAGAWVQENTTLRRNKITKEVKYRNPYKEVDSTGKREVELGPVSVFNPVSPMDTTYLDGRFSVSKDIASDFLKIVSGFSRTVVERNTADFSYLVERIAFAMAMYSHDRDINTYDLAGGQVPDVMTLDMAPGSYLPGANTIFVSMKVSEEVSPNVFWILAHAAASCGTSIATDYLRMVNSTTATVKHVMGSAFFIGCYHTLCYLGGNYREAGAGALFATALARGITKGLSVVGQTDEGGVMRSVLRAGDFAPSYGVLHASGLGWTALPSPGRGSFGDAAIWCDTLALQIAALSSNSDPLMEVDGKYYPCMWMHEETAPAADASQKTKAAYTGFYGANYDGDAHKHARIFIDQMVSYFSLEAVGEEPADVRVTAMNQIIHGWNHVFDTGERHLLQETTTPFFWVEPSAILDDRARQTDASRAGHGYMCNADGAYYIPIAERHSWESGVLGQEISTFDWTSARTSGLAVHLDWHRKDGLANYSVLQTKTANWAQTRQSQSDIGSATTVADLLWTHGGDKALPAPGEALYFGKGLKLRRNDWTGNFDNRCVPTHSFVRDEHSAYVRITCSKLVYMGVRDLITHKSGVSHELTEYLRTVRRVTVAWQKMKYFNTFVDAEVVLPVESKVAERPAGVSPEEVMEEPAPGKSVPATAPIMPPTGSAEVCVPGRLEPTYIMGVQKGPRDLPHVSRPTGRPTEFVAQAAEEVAEADTPAVTE</sequence>
<evidence type="ECO:0000256" key="1">
    <source>
        <dbReference type="SAM" id="MobiDB-lite"/>
    </source>
</evidence>
<protein>
    <submittedName>
        <fullName evidence="2">Capsid protein</fullName>
    </submittedName>
</protein>
<feature type="region of interest" description="Disordered" evidence="1">
    <location>
        <begin position="687"/>
        <end position="710"/>
    </location>
</feature>
<name>A0A9E8YYH7_9VIRU</name>
<evidence type="ECO:0000313" key="2">
    <source>
        <dbReference type="EMBL" id="WAK73617.1"/>
    </source>
</evidence>
<dbReference type="Pfam" id="PF05518">
    <property type="entry name" value="Totivirus_coat"/>
    <property type="match status" value="1"/>
</dbReference>
<proteinExistence type="predicted"/>
<dbReference type="EMBL" id="OL795383">
    <property type="protein sequence ID" value="WAK73617.1"/>
    <property type="molecule type" value="Genomic_RNA"/>
</dbReference>